<protein>
    <recommendedName>
        <fullName evidence="3">B12-binding domain-containing protein</fullName>
    </recommendedName>
</protein>
<evidence type="ECO:0000259" key="3">
    <source>
        <dbReference type="PROSITE" id="PS51332"/>
    </source>
</evidence>
<dbReference type="GO" id="GO:0050667">
    <property type="term" value="P:homocysteine metabolic process"/>
    <property type="evidence" value="ECO:0007669"/>
    <property type="project" value="TreeGrafter"/>
</dbReference>
<dbReference type="EMBL" id="CAUI01000023">
    <property type="protein sequence ID" value="CCU80521.1"/>
    <property type="molecule type" value="Genomic_DNA"/>
</dbReference>
<dbReference type="InterPro" id="IPR036594">
    <property type="entry name" value="Meth_synthase_dom"/>
</dbReference>
<keyword evidence="2" id="KW-0170">Cobalt</keyword>
<evidence type="ECO:0000256" key="2">
    <source>
        <dbReference type="ARBA" id="ARBA00023285"/>
    </source>
</evidence>
<accession>M5E2V6</accession>
<dbReference type="PANTHER" id="PTHR45833">
    <property type="entry name" value="METHIONINE SYNTHASE"/>
    <property type="match status" value="1"/>
</dbReference>
<dbReference type="InParanoid" id="M5E2V6"/>
<dbReference type="GO" id="GO:0008705">
    <property type="term" value="F:methionine synthase activity"/>
    <property type="evidence" value="ECO:0007669"/>
    <property type="project" value="TreeGrafter"/>
</dbReference>
<dbReference type="Gene3D" id="3.40.50.280">
    <property type="entry name" value="Cobalamin-binding domain"/>
    <property type="match status" value="1"/>
</dbReference>
<gene>
    <name evidence="4" type="ORF">HSACCH_02104</name>
</gene>
<dbReference type="OrthoDB" id="5756833at2"/>
<keyword evidence="5" id="KW-1185">Reference proteome</keyword>
<evidence type="ECO:0000313" key="5">
    <source>
        <dbReference type="Proteomes" id="UP000012063"/>
    </source>
</evidence>
<dbReference type="RefSeq" id="WP_005489795.1">
    <property type="nucleotide sequence ID" value="NZ_CAUI01000023.1"/>
</dbReference>
<dbReference type="InterPro" id="IPR003759">
    <property type="entry name" value="Cbl-bd_cap"/>
</dbReference>
<organism evidence="4 5">
    <name type="scientific">Halanaerobium saccharolyticum subsp. saccharolyticum DSM 6643</name>
    <dbReference type="NCBI Taxonomy" id="1293054"/>
    <lineage>
        <taxon>Bacteria</taxon>
        <taxon>Bacillati</taxon>
        <taxon>Bacillota</taxon>
        <taxon>Clostridia</taxon>
        <taxon>Halanaerobiales</taxon>
        <taxon>Halanaerobiaceae</taxon>
        <taxon>Halanaerobium</taxon>
    </lineage>
</organism>
<sequence length="349" mass="40167">MSRKQIKDFVMNNKDNLIKEIVEEPLLLMPELKDYYNEVQIQKSEDHISDILNYLAQALFVDEVNIFSNYYRWLYIVLKERGIEAKLLKNYLIATTNVLERNLDKKEFAIIKSYLTAADVSINSSKNHYESFIKEDNFLHKETDKYLSLLMNMEREKAVSLILDLAESDILIEDIYLKIFQPAQYEIGRLWQLNQISVAQEHYATSVTQLAMSQLYPKIFTSFEKGKKALTTCIGAELHELGIRMVADLLELNGWDTIHLGSNTPPAEIINILKEKEIDLLALSVTLPRQLEKTSNLIKLIHKNDKLSKLKIMVGGRIFMQSNYLWQKIGADGFAADAKEAVKVADSLL</sequence>
<dbReference type="GO" id="GO:0005829">
    <property type="term" value="C:cytosol"/>
    <property type="evidence" value="ECO:0007669"/>
    <property type="project" value="TreeGrafter"/>
</dbReference>
<dbReference type="GO" id="GO:0031419">
    <property type="term" value="F:cobalamin binding"/>
    <property type="evidence" value="ECO:0007669"/>
    <property type="project" value="InterPro"/>
</dbReference>
<dbReference type="InterPro" id="IPR006158">
    <property type="entry name" value="Cobalamin-bd"/>
</dbReference>
<dbReference type="Pfam" id="PF02310">
    <property type="entry name" value="B12-binding"/>
    <property type="match status" value="1"/>
</dbReference>
<dbReference type="PANTHER" id="PTHR45833:SF1">
    <property type="entry name" value="METHIONINE SYNTHASE"/>
    <property type="match status" value="1"/>
</dbReference>
<evidence type="ECO:0000313" key="4">
    <source>
        <dbReference type="EMBL" id="CCU80521.1"/>
    </source>
</evidence>
<dbReference type="GO" id="GO:0046872">
    <property type="term" value="F:metal ion binding"/>
    <property type="evidence" value="ECO:0007669"/>
    <property type="project" value="UniProtKB-KW"/>
</dbReference>
<comment type="caution">
    <text evidence="4">The sequence shown here is derived from an EMBL/GenBank/DDBJ whole genome shotgun (WGS) entry which is preliminary data.</text>
</comment>
<evidence type="ECO:0000256" key="1">
    <source>
        <dbReference type="ARBA" id="ARBA00022723"/>
    </source>
</evidence>
<dbReference type="PROSITE" id="PS51332">
    <property type="entry name" value="B12_BINDING"/>
    <property type="match status" value="1"/>
</dbReference>
<dbReference type="GO" id="GO:0046653">
    <property type="term" value="P:tetrahydrofolate metabolic process"/>
    <property type="evidence" value="ECO:0007669"/>
    <property type="project" value="TreeGrafter"/>
</dbReference>
<feature type="domain" description="B12-binding" evidence="3">
    <location>
        <begin position="226"/>
        <end position="349"/>
    </location>
</feature>
<dbReference type="InterPro" id="IPR050554">
    <property type="entry name" value="Met_Synthase/Corrinoid"/>
</dbReference>
<dbReference type="SUPFAM" id="SSF52242">
    <property type="entry name" value="Cobalamin (vitamin B12)-binding domain"/>
    <property type="match status" value="1"/>
</dbReference>
<name>M5E2V6_9FIRM</name>
<dbReference type="eggNOG" id="COG5012">
    <property type="taxonomic scope" value="Bacteria"/>
</dbReference>
<proteinExistence type="predicted"/>
<dbReference type="AlphaFoldDB" id="M5E2V6"/>
<reference evidence="5" key="1">
    <citation type="journal article" date="2013" name="Genome Announc.">
        <title>Genome Sequence of Halanaerobium saccharolyticum subsp. saccharolyticum Strain DSM 6643T, a Halophilic Hydrogen-Producing Bacterium.</title>
        <authorList>
            <person name="Kivisto A."/>
            <person name="Larjo A."/>
            <person name="Ciranna A."/>
            <person name="Santala V."/>
            <person name="Roos C."/>
            <person name="Karp M."/>
        </authorList>
    </citation>
    <scope>NUCLEOTIDE SEQUENCE [LARGE SCALE GENOMIC DNA]</scope>
    <source>
        <strain evidence="5">DSM 6643</strain>
    </source>
</reference>
<dbReference type="STRING" id="1293054.HSACCH_02104"/>
<dbReference type="Gene3D" id="1.10.1240.10">
    <property type="entry name" value="Methionine synthase domain"/>
    <property type="match status" value="1"/>
</dbReference>
<keyword evidence="1" id="KW-0479">Metal-binding</keyword>
<dbReference type="Pfam" id="PF02607">
    <property type="entry name" value="B12-binding_2"/>
    <property type="match status" value="1"/>
</dbReference>
<dbReference type="Proteomes" id="UP000012063">
    <property type="component" value="Unassembled WGS sequence"/>
</dbReference>
<dbReference type="InterPro" id="IPR036724">
    <property type="entry name" value="Cobalamin-bd_sf"/>
</dbReference>